<dbReference type="PANTHER" id="PTHR33103:SF19">
    <property type="entry name" value="OS09G0544700 PROTEIN"/>
    <property type="match status" value="1"/>
</dbReference>
<evidence type="ECO:0000313" key="1">
    <source>
        <dbReference type="EMBL" id="CAI0443042.1"/>
    </source>
</evidence>
<protein>
    <recommendedName>
        <fullName evidence="3">DUF674 family protein</fullName>
    </recommendedName>
</protein>
<dbReference type="EMBL" id="CAMGYJ010000007">
    <property type="protein sequence ID" value="CAI0443042.1"/>
    <property type="molecule type" value="Genomic_DNA"/>
</dbReference>
<comment type="caution">
    <text evidence="1">The sequence shown here is derived from an EMBL/GenBank/DDBJ whole genome shotgun (WGS) entry which is preliminary data.</text>
</comment>
<reference evidence="1" key="1">
    <citation type="submission" date="2022-08" db="EMBL/GenBank/DDBJ databases">
        <authorList>
            <person name="Gutierrez-Valencia J."/>
        </authorList>
    </citation>
    <scope>NUCLEOTIDE SEQUENCE</scope>
</reference>
<evidence type="ECO:0000313" key="2">
    <source>
        <dbReference type="Proteomes" id="UP001154282"/>
    </source>
</evidence>
<accession>A0AAV0M9V8</accession>
<dbReference type="Proteomes" id="UP001154282">
    <property type="component" value="Unassembled WGS sequence"/>
</dbReference>
<dbReference type="AlphaFoldDB" id="A0AAV0M9V8"/>
<dbReference type="Pfam" id="PF05056">
    <property type="entry name" value="DUF674"/>
    <property type="match status" value="2"/>
</dbReference>
<keyword evidence="2" id="KW-1185">Reference proteome</keyword>
<gene>
    <name evidence="1" type="ORF">LITE_LOCUS27501</name>
</gene>
<sequence length="188" mass="20748">MAAAAERKMKLKLLVDRKANKVIFAECGDEFVDYLFRLLSFPISRIVEIVSKESMVGSLGNIYQSREDLKPPSCSYPYGYANPGFIPTLFTNPPLLLPHYPPAAFASFLGGGGLVREQNTFTVTDDLKVSRSSSSVVSGITLLNKLGCRDIGALEEEEVEFGNPEARELLKASLHSKRVLTNVYLVKE</sequence>
<dbReference type="PANTHER" id="PTHR33103">
    <property type="entry name" value="OS01G0153900 PROTEIN"/>
    <property type="match status" value="1"/>
</dbReference>
<dbReference type="InterPro" id="IPR007750">
    <property type="entry name" value="DUF674"/>
</dbReference>
<evidence type="ECO:0008006" key="3">
    <source>
        <dbReference type="Google" id="ProtNLM"/>
    </source>
</evidence>
<organism evidence="1 2">
    <name type="scientific">Linum tenue</name>
    <dbReference type="NCBI Taxonomy" id="586396"/>
    <lineage>
        <taxon>Eukaryota</taxon>
        <taxon>Viridiplantae</taxon>
        <taxon>Streptophyta</taxon>
        <taxon>Embryophyta</taxon>
        <taxon>Tracheophyta</taxon>
        <taxon>Spermatophyta</taxon>
        <taxon>Magnoliopsida</taxon>
        <taxon>eudicotyledons</taxon>
        <taxon>Gunneridae</taxon>
        <taxon>Pentapetalae</taxon>
        <taxon>rosids</taxon>
        <taxon>fabids</taxon>
        <taxon>Malpighiales</taxon>
        <taxon>Linaceae</taxon>
        <taxon>Linum</taxon>
    </lineage>
</organism>
<proteinExistence type="predicted"/>
<name>A0AAV0M9V8_9ROSI</name>